<dbReference type="Pfam" id="PF00355">
    <property type="entry name" value="Rieske"/>
    <property type="match status" value="1"/>
</dbReference>
<dbReference type="RefSeq" id="WP_379882629.1">
    <property type="nucleotide sequence ID" value="NZ_JBHPON010000002.1"/>
</dbReference>
<dbReference type="PANTHER" id="PTHR21266:SF60">
    <property type="entry name" value="3-KETOSTEROID-9-ALPHA-MONOOXYGENASE, OXYGENASE COMPONENT"/>
    <property type="match status" value="1"/>
</dbReference>
<dbReference type="Pfam" id="PF19112">
    <property type="entry name" value="VanA_C"/>
    <property type="match status" value="1"/>
</dbReference>
<dbReference type="SUPFAM" id="SSF50022">
    <property type="entry name" value="ISP domain"/>
    <property type="match status" value="1"/>
</dbReference>
<keyword evidence="2" id="KW-0479">Metal-binding</keyword>
<name>A0ABW1KZL2_9PROT</name>
<dbReference type="Proteomes" id="UP001596116">
    <property type="component" value="Unassembled WGS sequence"/>
</dbReference>
<dbReference type="EMBL" id="JBHPON010000002">
    <property type="protein sequence ID" value="MFC6036143.1"/>
    <property type="molecule type" value="Genomic_DNA"/>
</dbReference>
<evidence type="ECO:0000256" key="5">
    <source>
        <dbReference type="ARBA" id="ARBA00023014"/>
    </source>
</evidence>
<comment type="caution">
    <text evidence="7">The sequence shown here is derived from an EMBL/GenBank/DDBJ whole genome shotgun (WGS) entry which is preliminary data.</text>
</comment>
<dbReference type="InterPro" id="IPR036922">
    <property type="entry name" value="Rieske_2Fe-2S_sf"/>
</dbReference>
<protein>
    <submittedName>
        <fullName evidence="7">Rieske 2Fe-2S domain-containing protein</fullName>
    </submittedName>
</protein>
<evidence type="ECO:0000313" key="8">
    <source>
        <dbReference type="Proteomes" id="UP001596116"/>
    </source>
</evidence>
<gene>
    <name evidence="7" type="ORF">ACFMB1_11355</name>
</gene>
<feature type="domain" description="Rieske" evidence="6">
    <location>
        <begin position="8"/>
        <end position="110"/>
    </location>
</feature>
<accession>A0ABW1KZL2</accession>
<evidence type="ECO:0000259" key="6">
    <source>
        <dbReference type="PROSITE" id="PS51296"/>
    </source>
</evidence>
<dbReference type="SUPFAM" id="SSF55961">
    <property type="entry name" value="Bet v1-like"/>
    <property type="match status" value="1"/>
</dbReference>
<evidence type="ECO:0000313" key="7">
    <source>
        <dbReference type="EMBL" id="MFC6036143.1"/>
    </source>
</evidence>
<dbReference type="InterPro" id="IPR044043">
    <property type="entry name" value="VanA_C_cat"/>
</dbReference>
<keyword evidence="5" id="KW-0411">Iron-sulfur</keyword>
<evidence type="ECO:0000256" key="3">
    <source>
        <dbReference type="ARBA" id="ARBA00023002"/>
    </source>
</evidence>
<keyword evidence="3" id="KW-0560">Oxidoreductase</keyword>
<reference evidence="7 8" key="1">
    <citation type="submission" date="2024-09" db="EMBL/GenBank/DDBJ databases">
        <authorList>
            <person name="Zhang Z.-H."/>
        </authorList>
    </citation>
    <scope>NUCLEOTIDE SEQUENCE [LARGE SCALE GENOMIC DNA]</scope>
    <source>
        <strain evidence="7 8">HHTR114</strain>
    </source>
</reference>
<dbReference type="CDD" id="cd08878">
    <property type="entry name" value="RHO_alpha_C_DMO-like"/>
    <property type="match status" value="1"/>
</dbReference>
<evidence type="ECO:0000256" key="4">
    <source>
        <dbReference type="ARBA" id="ARBA00023004"/>
    </source>
</evidence>
<dbReference type="InterPro" id="IPR050584">
    <property type="entry name" value="Cholesterol_7-desaturase"/>
</dbReference>
<keyword evidence="8" id="KW-1185">Reference proteome</keyword>
<proteinExistence type="predicted"/>
<keyword evidence="1" id="KW-0001">2Fe-2S</keyword>
<evidence type="ECO:0000256" key="1">
    <source>
        <dbReference type="ARBA" id="ARBA00022714"/>
    </source>
</evidence>
<evidence type="ECO:0000256" key="2">
    <source>
        <dbReference type="ARBA" id="ARBA00022723"/>
    </source>
</evidence>
<sequence length="350" mass="38971">MIYVRNAWYVAAWTQDLEVEKPLAIDLLGEPVVIWRSQRGDIAALENRCVHRLAPLSLGRCEGDKLRCMYHGFLYSRDGHVSEIPGQDVIPASAKVKSYPVTEKHSWIWVWMGDPDKADEALIPPAVGFDDPNYILGRGHFDYAAEARLISDNLCDFSHLTYVHANSFGAGDDFAKTAPNIAALDRGVRFSRWITGTAGPAARSNDELIDAWSSYDYLIPGVLLMWSGSFKRGYAEECKYGPPQDLDDAIRGVTFTSQAVTPMTEKTSRYFFSWGPHVKHGDEALRDILMGVAGQAFAEDKTMIEAQQAILDKTETPRVLPSAHDRGVVMFNKLVERLAKEERSVDASAA</sequence>
<keyword evidence="4" id="KW-0408">Iron</keyword>
<dbReference type="InterPro" id="IPR017941">
    <property type="entry name" value="Rieske_2Fe-2S"/>
</dbReference>
<dbReference type="Gene3D" id="2.102.10.10">
    <property type="entry name" value="Rieske [2Fe-2S] iron-sulphur domain"/>
    <property type="match status" value="1"/>
</dbReference>
<dbReference type="PANTHER" id="PTHR21266">
    <property type="entry name" value="IRON-SULFUR DOMAIN CONTAINING PROTEIN"/>
    <property type="match status" value="1"/>
</dbReference>
<dbReference type="PROSITE" id="PS51296">
    <property type="entry name" value="RIESKE"/>
    <property type="match status" value="1"/>
</dbReference>
<dbReference type="Gene3D" id="3.90.380.10">
    <property type="entry name" value="Naphthalene 1,2-dioxygenase Alpha Subunit, Chain A, domain 1"/>
    <property type="match status" value="1"/>
</dbReference>
<organism evidence="7 8">
    <name type="scientific">Hyphococcus aureus</name>
    <dbReference type="NCBI Taxonomy" id="2666033"/>
    <lineage>
        <taxon>Bacteria</taxon>
        <taxon>Pseudomonadati</taxon>
        <taxon>Pseudomonadota</taxon>
        <taxon>Alphaproteobacteria</taxon>
        <taxon>Parvularculales</taxon>
        <taxon>Parvularculaceae</taxon>
        <taxon>Hyphococcus</taxon>
    </lineage>
</organism>